<feature type="compositionally biased region" description="Polar residues" evidence="1">
    <location>
        <begin position="1501"/>
        <end position="1510"/>
    </location>
</feature>
<feature type="region of interest" description="Disordered" evidence="1">
    <location>
        <begin position="210"/>
        <end position="273"/>
    </location>
</feature>
<dbReference type="GeneID" id="25786702"/>
<organism evidence="2 3">
    <name type="scientific">Hypocrea virens (strain Gv29-8 / FGSC 10586)</name>
    <name type="common">Gliocladium virens</name>
    <name type="synonym">Trichoderma virens</name>
    <dbReference type="NCBI Taxonomy" id="413071"/>
    <lineage>
        <taxon>Eukaryota</taxon>
        <taxon>Fungi</taxon>
        <taxon>Dikarya</taxon>
        <taxon>Ascomycota</taxon>
        <taxon>Pezizomycotina</taxon>
        <taxon>Sordariomycetes</taxon>
        <taxon>Hypocreomycetidae</taxon>
        <taxon>Hypocreales</taxon>
        <taxon>Hypocreaceae</taxon>
        <taxon>Trichoderma</taxon>
    </lineage>
</organism>
<sequence>MDAKTSVAEAFLRGSEQASCITEEEAQKRKDLTVSPKDKKWNDTLQEFRKLLADTDMTIGQILSDKFTTHEARLFTLSQSVILRRIQKDYTLRFRGLLRERFRGITTDIPTKLTMLYFGLPIEPIDVSLARMNYKMESRRPEPPRYVVDLPLHFLTAHKERNWGNETLIGKEDPTYPVPVELPQNRLLSLSIMFLRERLDAKQHHLEIEQPSLHLRGGGADDDSDWGAENNDWSEENGTDFTYSESDGDDGDVSEDDSSQNQLEEQEKEAEDVAMQETDSNGDFISAIESASTSQSTKWTNLYGFQGFVPFIPGDKQAYETAIRRLLSIGPQDHRAFSIVHFDEQANLVSTTCDSLPLEPDSITLKYILEKRSEGKSSPNNQHSFFVKLQHESTPEFYQPSKEQFSTSVSSVMSFPEGEGAQEADTPVSCCYLTFPNSNSSKLSQEDVYGWGADQYNAYIKTAFEVLLDRPNSHFHHAFFQLGRSNSDFDNVPRVYGLSTAASSDILSLIPNGSGKPSYLRRSRLEGNEIAFVLPGYFDISGSKPELNGNNNMAKALDLIRYIIRSAFEHSFTSLKYVRLLDGHATLGPDINRHQEYYSIRMYDELPLKSEIGYSSALSKISAAGNPFVILHPEWEKDDNVLYMLTSDEEDRAEHHVPMPSLSSTVDHFKASVFQLMELAGCEPSRVKDVKVGDAFISVQPIQPRMENEPSYANIEMPCFFIGPNTTDDEWFSIRAKIITPTARVRILDSKAWNWRDQVKSTDIWGPRYGLVTEAQAAVKWSEKEEAAQDTTHELIEDTTQEPVGVEALRALLREKELLKMTHAEPANTQYHETDAPSGSDVRREAWAQQPSIFENYGLRPWPANSGIQFPMYEPPAEHMFRTGHRMPMVSKAILTPTEQAKLREAFWEMRRTALNRTAMRQNDSSCVPDQQATKKQPESLHPVSGCMPCSKLDGDAENIYRHLRENHKNELLEALGVVKTTFERTSQELQQKEAKGCKGFSAVSGRFCLYCGEEFKDNAAQAAWDRNKAHMIACYDKNQNDKARLPLPDSMAYLQQQNNLLLQVTEASGSEGEQDLEEMYLDDYDEASGQPEPTAGLQMENLSQEATDSPADSVSIALRDAMLLAGVKNVPQGENLDPDTRRHNEEVLYDILFRSIPKNTVDEQNSDSPRMIQIESPGRPASPDPMKGNNSKEFVPTQQGIQEMARSPELGDSESSDFEPDNGSEFENEQDEEQSDKEASENELQRDPSSKRRKRGGKKRGRKGDRDYKFSDDEDDDEDSESDEDGKRVIPPRRSPSPNWQKVLGPDDPEFEPTDDFYCSKCFRKAPKKHKRDRSPLGRTKEIELHYDSSRCCGIRRGIGSTKRLPNRSGWIPAADMPKPLGDLRKRFLRKYPAYARTVYPLNASNANGSYYRSDPNKDDNKGCWDIPWPPFRGPSPLPNGWKAPDVTDAPVTGKARKQFKLRSEGDSTYVQEKNVKYSDDEDIESDKDMNGKRKRKSRPSSALNSRHATPTPAKKPQKAVTKTERAATPAKQKKETVLQKASKAKAATPRKAKQKNVEAKVPTRRSTRKRQKTG</sequence>
<feature type="compositionally biased region" description="Basic residues" evidence="1">
    <location>
        <begin position="1252"/>
        <end position="1264"/>
    </location>
</feature>
<comment type="caution">
    <text evidence="2">The sequence shown here is derived from an EMBL/GenBank/DDBJ whole genome shotgun (WGS) entry which is preliminary data.</text>
</comment>
<feature type="compositionally biased region" description="Acidic residues" evidence="1">
    <location>
        <begin position="246"/>
        <end position="273"/>
    </location>
</feature>
<keyword evidence="3" id="KW-1185">Reference proteome</keyword>
<dbReference type="RefSeq" id="XP_013953236.1">
    <property type="nucleotide sequence ID" value="XM_014097761.2"/>
</dbReference>
<feature type="compositionally biased region" description="Acidic residues" evidence="1">
    <location>
        <begin position="220"/>
        <end position="238"/>
    </location>
</feature>
<dbReference type="STRING" id="413071.G9N2L3"/>
<dbReference type="HOGENOM" id="CLU_234524_0_0_1"/>
<feature type="region of interest" description="Disordered" evidence="1">
    <location>
        <begin position="920"/>
        <end position="941"/>
    </location>
</feature>
<dbReference type="eggNOG" id="ENOG502S79B">
    <property type="taxonomic scope" value="Eukaryota"/>
</dbReference>
<feature type="compositionally biased region" description="Polar residues" evidence="1">
    <location>
        <begin position="1189"/>
        <end position="1202"/>
    </location>
</feature>
<feature type="non-terminal residue" evidence="2">
    <location>
        <position position="1576"/>
    </location>
</feature>
<accession>G9N2L3</accession>
<dbReference type="InParanoid" id="G9N2L3"/>
<name>G9N2L3_HYPVG</name>
<protein>
    <submittedName>
        <fullName evidence="2">Uncharacterized protein</fullName>
    </submittedName>
</protein>
<feature type="region of interest" description="Disordered" evidence="1">
    <location>
        <begin position="1160"/>
        <end position="1314"/>
    </location>
</feature>
<evidence type="ECO:0000256" key="1">
    <source>
        <dbReference type="SAM" id="MobiDB-lite"/>
    </source>
</evidence>
<dbReference type="OrthoDB" id="4850289at2759"/>
<reference evidence="2 3" key="1">
    <citation type="journal article" date="2011" name="Genome Biol.">
        <title>Comparative genome sequence analysis underscores mycoparasitism as the ancestral life style of Trichoderma.</title>
        <authorList>
            <person name="Kubicek C.P."/>
            <person name="Herrera-Estrella A."/>
            <person name="Seidl-Seiboth V."/>
            <person name="Martinez D.A."/>
            <person name="Druzhinina I.S."/>
            <person name="Thon M."/>
            <person name="Zeilinger S."/>
            <person name="Casas-Flores S."/>
            <person name="Horwitz B.A."/>
            <person name="Mukherjee P.K."/>
            <person name="Mukherjee M."/>
            <person name="Kredics L."/>
            <person name="Alcaraz L.D."/>
            <person name="Aerts A."/>
            <person name="Antal Z."/>
            <person name="Atanasova L."/>
            <person name="Cervantes-Badillo M.G."/>
            <person name="Challacombe J."/>
            <person name="Chertkov O."/>
            <person name="McCluskey K."/>
            <person name="Coulpier F."/>
            <person name="Deshpande N."/>
            <person name="von Doehren H."/>
            <person name="Ebbole D.J."/>
            <person name="Esquivel-Naranjo E.U."/>
            <person name="Fekete E."/>
            <person name="Flipphi M."/>
            <person name="Glaser F."/>
            <person name="Gomez-Rodriguez E.Y."/>
            <person name="Gruber S."/>
            <person name="Han C."/>
            <person name="Henrissat B."/>
            <person name="Hermosa R."/>
            <person name="Hernandez-Onate M."/>
            <person name="Karaffa L."/>
            <person name="Kosti I."/>
            <person name="Le Crom S."/>
            <person name="Lindquist E."/>
            <person name="Lucas S."/>
            <person name="Luebeck M."/>
            <person name="Luebeck P.S."/>
            <person name="Margeot A."/>
            <person name="Metz B."/>
            <person name="Misra M."/>
            <person name="Nevalainen H."/>
            <person name="Omann M."/>
            <person name="Packer N."/>
            <person name="Perrone G."/>
            <person name="Uresti-Rivera E.E."/>
            <person name="Salamov A."/>
            <person name="Schmoll M."/>
            <person name="Seiboth B."/>
            <person name="Shapiro H."/>
            <person name="Sukno S."/>
            <person name="Tamayo-Ramos J.A."/>
            <person name="Tisch D."/>
            <person name="Wiest A."/>
            <person name="Wilkinson H.H."/>
            <person name="Zhang M."/>
            <person name="Coutinho P.M."/>
            <person name="Kenerley C.M."/>
            <person name="Monte E."/>
            <person name="Baker S.E."/>
            <person name="Grigoriev I.V."/>
        </authorList>
    </citation>
    <scope>NUCLEOTIDE SEQUENCE [LARGE SCALE GENOMIC DNA]</scope>
    <source>
        <strain evidence="3">Gv29-8 / FGSC 10586</strain>
    </source>
</reference>
<feature type="compositionally biased region" description="Polar residues" evidence="1">
    <location>
        <begin position="920"/>
        <end position="935"/>
    </location>
</feature>
<proteinExistence type="predicted"/>
<evidence type="ECO:0000313" key="2">
    <source>
        <dbReference type="EMBL" id="EHK19323.1"/>
    </source>
</evidence>
<dbReference type="EMBL" id="ABDF02000084">
    <property type="protein sequence ID" value="EHK19323.1"/>
    <property type="molecule type" value="Genomic_DNA"/>
</dbReference>
<feature type="compositionally biased region" description="Acidic residues" evidence="1">
    <location>
        <begin position="1212"/>
        <end position="1236"/>
    </location>
</feature>
<feature type="region of interest" description="Disordered" evidence="1">
    <location>
        <begin position="1437"/>
        <end position="1576"/>
    </location>
</feature>
<gene>
    <name evidence="2" type="ORF">TRIVIDRAFT_10162</name>
</gene>
<evidence type="ECO:0000313" key="3">
    <source>
        <dbReference type="Proteomes" id="UP000007115"/>
    </source>
</evidence>
<feature type="compositionally biased region" description="Basic and acidic residues" evidence="1">
    <location>
        <begin position="1237"/>
        <end position="1251"/>
    </location>
</feature>
<dbReference type="Proteomes" id="UP000007115">
    <property type="component" value="Unassembled WGS sequence"/>
</dbReference>
<feature type="compositionally biased region" description="Acidic residues" evidence="1">
    <location>
        <begin position="1273"/>
        <end position="1285"/>
    </location>
</feature>
<dbReference type="OMA" id="CFRKAPK"/>
<dbReference type="VEuPathDB" id="FungiDB:TRIVIDRAFT_10162"/>
<feature type="compositionally biased region" description="Basic residues" evidence="1">
    <location>
        <begin position="1564"/>
        <end position="1576"/>
    </location>
</feature>